<gene>
    <name evidence="2" type="ORF">GCK72_024290</name>
</gene>
<dbReference type="KEGG" id="crq:GCK72_024290"/>
<reference evidence="2 3" key="1">
    <citation type="submission" date="2019-12" db="EMBL/GenBank/DDBJ databases">
        <title>Chromosome-level assembly of the Caenorhabditis remanei genome.</title>
        <authorList>
            <person name="Teterina A.A."/>
            <person name="Willis J.H."/>
            <person name="Phillips P.C."/>
        </authorList>
    </citation>
    <scope>NUCLEOTIDE SEQUENCE [LARGE SCALE GENOMIC DNA]</scope>
    <source>
        <strain evidence="2 3">PX506</strain>
        <tissue evidence="2">Whole organism</tissue>
    </source>
</reference>
<name>A0A6A5FZG7_CAERE</name>
<dbReference type="EMBL" id="WUAV01000006">
    <property type="protein sequence ID" value="KAF1747824.1"/>
    <property type="molecule type" value="Genomic_DNA"/>
</dbReference>
<comment type="caution">
    <text evidence="2">The sequence shown here is derived from an EMBL/GenBank/DDBJ whole genome shotgun (WGS) entry which is preliminary data.</text>
</comment>
<organism evidence="2 3">
    <name type="scientific">Caenorhabditis remanei</name>
    <name type="common">Caenorhabditis vulgaris</name>
    <dbReference type="NCBI Taxonomy" id="31234"/>
    <lineage>
        <taxon>Eukaryota</taxon>
        <taxon>Metazoa</taxon>
        <taxon>Ecdysozoa</taxon>
        <taxon>Nematoda</taxon>
        <taxon>Chromadorea</taxon>
        <taxon>Rhabditida</taxon>
        <taxon>Rhabditina</taxon>
        <taxon>Rhabditomorpha</taxon>
        <taxon>Rhabditoidea</taxon>
        <taxon>Rhabditidae</taxon>
        <taxon>Peloderinae</taxon>
        <taxon>Caenorhabditis</taxon>
    </lineage>
</organism>
<dbReference type="AlphaFoldDB" id="A0A6A5FZG7"/>
<dbReference type="RefSeq" id="XP_053579378.1">
    <property type="nucleotide sequence ID" value="XM_053735812.1"/>
</dbReference>
<evidence type="ECO:0000313" key="3">
    <source>
        <dbReference type="Proteomes" id="UP000483820"/>
    </source>
</evidence>
<evidence type="ECO:0000256" key="1">
    <source>
        <dbReference type="SAM" id="MobiDB-lite"/>
    </source>
</evidence>
<accession>A0A6A5FZG7</accession>
<feature type="region of interest" description="Disordered" evidence="1">
    <location>
        <begin position="128"/>
        <end position="154"/>
    </location>
</feature>
<protein>
    <submittedName>
        <fullName evidence="2">Uncharacterized protein</fullName>
    </submittedName>
</protein>
<evidence type="ECO:0000313" key="2">
    <source>
        <dbReference type="EMBL" id="KAF1747824.1"/>
    </source>
</evidence>
<dbReference type="Proteomes" id="UP000483820">
    <property type="component" value="Chromosome X"/>
</dbReference>
<sequence>MENLIALRGVLDRTKLSPEPSGSPCSNSKYSTNVARQESNLQNSNDCVPVASNPYAEMSPLECTLALAEVFYKLDPIDLKKGEVIKRHQRKRMIKQLLYSREQLPPTNPQLFKLHVQEALVEARAHQEREATSISKDASNRPVSSATISHPPGSVQHYLTTTPLDLNDSFANTFAEKTRTVFPLIKQHV</sequence>
<dbReference type="GeneID" id="78777800"/>
<dbReference type="CTD" id="78777800"/>
<feature type="compositionally biased region" description="Polar residues" evidence="1">
    <location>
        <begin position="132"/>
        <end position="148"/>
    </location>
</feature>
<proteinExistence type="predicted"/>